<feature type="chain" id="PRO_5032768967" evidence="6">
    <location>
        <begin position="28"/>
        <end position="324"/>
    </location>
</feature>
<dbReference type="PROSITE" id="PS50983">
    <property type="entry name" value="FE_B12_PBP"/>
    <property type="match status" value="1"/>
</dbReference>
<dbReference type="InterPro" id="IPR051313">
    <property type="entry name" value="Bact_iron-sidero_bind"/>
</dbReference>
<dbReference type="InterPro" id="IPR002491">
    <property type="entry name" value="ABC_transptr_periplasmic_BD"/>
</dbReference>
<evidence type="ECO:0000256" key="2">
    <source>
        <dbReference type="ARBA" id="ARBA00008814"/>
    </source>
</evidence>
<dbReference type="PRINTS" id="PR01715">
    <property type="entry name" value="FERRIBNDNGPP"/>
</dbReference>
<protein>
    <submittedName>
        <fullName evidence="8">ABC transporter substrate-binding protein</fullName>
    </submittedName>
</protein>
<name>A0A7T4N5I2_9BURK</name>
<evidence type="ECO:0000259" key="7">
    <source>
        <dbReference type="PROSITE" id="PS50983"/>
    </source>
</evidence>
<dbReference type="KEGG" id="pgis:I6I06_22760"/>
<reference evidence="8 9" key="1">
    <citation type="submission" date="2020-12" db="EMBL/GenBank/DDBJ databases">
        <title>FDA dAtabase for Regulatory Grade micrObial Sequences (FDA-ARGOS): Supporting development and validation of Infectious Disease Dx tests.</title>
        <authorList>
            <person name="Nelson B."/>
            <person name="Plummer A."/>
            <person name="Tallon L."/>
            <person name="Sadzewicz L."/>
            <person name="Zhao X."/>
            <person name="Boylan J."/>
            <person name="Ott S."/>
            <person name="Bowen H."/>
            <person name="Vavikolanu K."/>
            <person name="Mehta A."/>
            <person name="Aluvathingal J."/>
            <person name="Nadendla S."/>
            <person name="Myers T."/>
            <person name="Yan Y."/>
            <person name="Sichtig H."/>
        </authorList>
    </citation>
    <scope>NUCLEOTIDE SEQUENCE [LARGE SCALE GENOMIC DNA]</scope>
    <source>
        <strain evidence="8 9">FDAARGOS_1049</strain>
    </source>
</reference>
<evidence type="ECO:0000256" key="1">
    <source>
        <dbReference type="ARBA" id="ARBA00004196"/>
    </source>
</evidence>
<evidence type="ECO:0000256" key="4">
    <source>
        <dbReference type="ARBA" id="ARBA00022496"/>
    </source>
</evidence>
<keyword evidence="4" id="KW-0406">Ion transport</keyword>
<feature type="signal peptide" evidence="6">
    <location>
        <begin position="1"/>
        <end position="27"/>
    </location>
</feature>
<dbReference type="GO" id="GO:0030288">
    <property type="term" value="C:outer membrane-bounded periplasmic space"/>
    <property type="evidence" value="ECO:0007669"/>
    <property type="project" value="TreeGrafter"/>
</dbReference>
<evidence type="ECO:0000313" key="8">
    <source>
        <dbReference type="EMBL" id="QQC65641.1"/>
    </source>
</evidence>
<comment type="subcellular location">
    <subcellularLocation>
        <location evidence="1">Cell envelope</location>
    </subcellularLocation>
</comment>
<feature type="domain" description="Fe/B12 periplasmic-binding" evidence="7">
    <location>
        <begin position="40"/>
        <end position="308"/>
    </location>
</feature>
<proteinExistence type="inferred from homology"/>
<dbReference type="PANTHER" id="PTHR30532:SF1">
    <property type="entry name" value="IRON(3+)-HYDROXAMATE-BINDING PROTEIN FHUD"/>
    <property type="match status" value="1"/>
</dbReference>
<dbReference type="AlphaFoldDB" id="A0A7T4N5I2"/>
<dbReference type="PANTHER" id="PTHR30532">
    <property type="entry name" value="IRON III DICITRATE-BINDING PERIPLASMIC PROTEIN"/>
    <property type="match status" value="1"/>
</dbReference>
<dbReference type="CDD" id="cd01146">
    <property type="entry name" value="FhuD"/>
    <property type="match status" value="1"/>
</dbReference>
<comment type="similarity">
    <text evidence="2">Belongs to the bacterial solute-binding protein 8 family.</text>
</comment>
<dbReference type="Pfam" id="PF01497">
    <property type="entry name" value="Peripla_BP_2"/>
    <property type="match status" value="1"/>
</dbReference>
<evidence type="ECO:0000313" key="9">
    <source>
        <dbReference type="Proteomes" id="UP000595610"/>
    </source>
</evidence>
<keyword evidence="9" id="KW-1185">Reference proteome</keyword>
<gene>
    <name evidence="8" type="ORF">I6I06_22760</name>
</gene>
<keyword evidence="4" id="KW-0408">Iron</keyword>
<evidence type="ECO:0000256" key="5">
    <source>
        <dbReference type="ARBA" id="ARBA00022729"/>
    </source>
</evidence>
<keyword evidence="5 6" id="KW-0732">Signal</keyword>
<sequence length="324" mass="34495">MRRRDFLRCAALAPLAALSSATAAAHAAPSIGIGIGPVPRLVVLDWGLVETLLALGVTPAGAAETGAYNDSVVAPRVPAHVPDVGLRLAPSLELLQQLAPDLILINSSQESQREMLERIAPVRAFAVYTDAGEPYRHSQEVTLQLARLCGRERAGHALIDATDRVLATSRARIAAQRARAQPPSAPSPFYLIRFFDGRHIGVYGARSLFQEVMNALDVANAWHGPTDYWGIGVAGLETLADTPAADLLYFEPLPVGVARTLASNRLWHALPAVADGRVAALPPFWGFGMLPSAARFADALTTALTTARTPDEATPAAAQTQTRR</sequence>
<dbReference type="EMBL" id="CP066076">
    <property type="protein sequence ID" value="QQC65641.1"/>
    <property type="molecule type" value="Genomic_DNA"/>
</dbReference>
<dbReference type="GO" id="GO:1901678">
    <property type="term" value="P:iron coordination entity transport"/>
    <property type="evidence" value="ECO:0007669"/>
    <property type="project" value="UniProtKB-ARBA"/>
</dbReference>
<dbReference type="RefSeq" id="WP_052400457.1">
    <property type="nucleotide sequence ID" value="NZ_CP066076.1"/>
</dbReference>
<keyword evidence="4" id="KW-0410">Iron transport</keyword>
<evidence type="ECO:0000256" key="3">
    <source>
        <dbReference type="ARBA" id="ARBA00022448"/>
    </source>
</evidence>
<dbReference type="Proteomes" id="UP000595610">
    <property type="component" value="Chromosome 2"/>
</dbReference>
<dbReference type="Gene3D" id="3.40.50.1980">
    <property type="entry name" value="Nitrogenase molybdenum iron protein domain"/>
    <property type="match status" value="2"/>
</dbReference>
<keyword evidence="3" id="KW-0813">Transport</keyword>
<dbReference type="SUPFAM" id="SSF53807">
    <property type="entry name" value="Helical backbone' metal receptor"/>
    <property type="match status" value="1"/>
</dbReference>
<accession>A0A7T4N5I2</accession>
<evidence type="ECO:0000256" key="6">
    <source>
        <dbReference type="SAM" id="SignalP"/>
    </source>
</evidence>
<organism evidence="8 9">
    <name type="scientific">Paraburkholderia ginsengisoli</name>
    <dbReference type="NCBI Taxonomy" id="311231"/>
    <lineage>
        <taxon>Bacteria</taxon>
        <taxon>Pseudomonadati</taxon>
        <taxon>Pseudomonadota</taxon>
        <taxon>Betaproteobacteria</taxon>
        <taxon>Burkholderiales</taxon>
        <taxon>Burkholderiaceae</taxon>
        <taxon>Paraburkholderia</taxon>
    </lineage>
</organism>